<keyword evidence="3" id="KW-1185">Reference proteome</keyword>
<evidence type="ECO:0000313" key="2">
    <source>
        <dbReference type="EMBL" id="CCO17899.1"/>
    </source>
</evidence>
<evidence type="ECO:0000313" key="3">
    <source>
        <dbReference type="Proteomes" id="UP000198341"/>
    </source>
</evidence>
<proteinExistence type="predicted"/>
<dbReference type="KEGG" id="bpg:Bathy08g05000"/>
<feature type="region of interest" description="Disordered" evidence="1">
    <location>
        <begin position="1"/>
        <end position="79"/>
    </location>
</feature>
<dbReference type="Proteomes" id="UP000198341">
    <property type="component" value="Chromosome 8"/>
</dbReference>
<dbReference type="PANTHER" id="PTHR33835:SF2">
    <property type="entry name" value="LYSINE-TRNA LIGASE"/>
    <property type="match status" value="1"/>
</dbReference>
<evidence type="ECO:0000256" key="1">
    <source>
        <dbReference type="SAM" id="MobiDB-lite"/>
    </source>
</evidence>
<dbReference type="RefSeq" id="XP_007511778.1">
    <property type="nucleotide sequence ID" value="XM_007511716.1"/>
</dbReference>
<dbReference type="PANTHER" id="PTHR33835">
    <property type="entry name" value="YALI0C07656P"/>
    <property type="match status" value="1"/>
</dbReference>
<dbReference type="EMBL" id="FO082271">
    <property type="protein sequence ID" value="CCO17899.1"/>
    <property type="molecule type" value="Genomic_DNA"/>
</dbReference>
<organism evidence="2 3">
    <name type="scientific">Bathycoccus prasinos</name>
    <dbReference type="NCBI Taxonomy" id="41875"/>
    <lineage>
        <taxon>Eukaryota</taxon>
        <taxon>Viridiplantae</taxon>
        <taxon>Chlorophyta</taxon>
        <taxon>Mamiellophyceae</taxon>
        <taxon>Mamiellales</taxon>
        <taxon>Bathycoccaceae</taxon>
        <taxon>Bathycoccus</taxon>
    </lineage>
</organism>
<feature type="compositionally biased region" description="Low complexity" evidence="1">
    <location>
        <begin position="1"/>
        <end position="12"/>
    </location>
</feature>
<protein>
    <submittedName>
        <fullName evidence="2">Uncharacterized protein</fullName>
    </submittedName>
</protein>
<feature type="compositionally biased region" description="Low complexity" evidence="1">
    <location>
        <begin position="39"/>
        <end position="49"/>
    </location>
</feature>
<dbReference type="AlphaFoldDB" id="K8EIT9"/>
<name>K8EIT9_9CHLO</name>
<reference evidence="2 3" key="1">
    <citation type="submission" date="2011-10" db="EMBL/GenBank/DDBJ databases">
        <authorList>
            <person name="Genoscope - CEA"/>
        </authorList>
    </citation>
    <scope>NUCLEOTIDE SEQUENCE [LARGE SCALE GENOMIC DNA]</scope>
    <source>
        <strain evidence="2 3">RCC 1105</strain>
    </source>
</reference>
<dbReference type="GeneID" id="19014480"/>
<dbReference type="OrthoDB" id="421671at2759"/>
<sequence length="503" mass="56572">MSSIPSLASFSSLNTGSDRSRTARDFVSSFSPSLKSQNKKTTTTTMLLKTMKKKKKTDEDKVENNNRRGQRERRKVLKAENSSRRDFVSWMTLLLAHSNAMFLQTGHKISAFAEQQQQQQQQQTFTQRFPTLFKPFLGEGTKKTIKTTLVEDRCWALEQTIELGPLETPLRCVVVRLSSGDLWVHNPLAPTEEFFQLVESCAADGGEHAPSSSSASSSSSARVASIVVPTYALEHKIFARDAHERWPEAEIWVAPGQFSFPVENIPNAYVYGTESNVFVLSESNDEAGMATKQPAWKDEINYETLDVGAFNIANKNIQIKECAFFDVKTGMLIVTDALAKIPLTPPVLSSKEKLLLVSKRSTKDLQPDDTPENVLAGWKKTALLVSFFFPEHEELVSPSEVVWTDGWETNFESISNRLLVPPVVRTLLYAQNPRAVRNWVDRVSERWGESIKSIVPAHWDAPIDANVDEFRNAFRFLEDDRTDPFLDGDLKRGLAPIAKAILK</sequence>
<gene>
    <name evidence="2" type="ORF">Bathy08g05000</name>
</gene>
<dbReference type="InterPro" id="IPR025638">
    <property type="entry name" value="DUF4336"/>
</dbReference>
<dbReference type="Pfam" id="PF14234">
    <property type="entry name" value="DUF4336"/>
    <property type="match status" value="1"/>
</dbReference>
<accession>K8EIT9</accession>
<feature type="compositionally biased region" description="Basic and acidic residues" evidence="1">
    <location>
        <begin position="56"/>
        <end position="66"/>
    </location>
</feature>
<dbReference type="eggNOG" id="ENOG502QU5X">
    <property type="taxonomic scope" value="Eukaryota"/>
</dbReference>